<comment type="caution">
    <text evidence="3">The sequence shown here is derived from an EMBL/GenBank/DDBJ whole genome shotgun (WGS) entry which is preliminary data.</text>
</comment>
<evidence type="ECO:0000313" key="4">
    <source>
        <dbReference type="Proteomes" id="UP000325902"/>
    </source>
</evidence>
<dbReference type="Proteomes" id="UP000325902">
    <property type="component" value="Unassembled WGS sequence"/>
</dbReference>
<dbReference type="AlphaFoldDB" id="A0A5N5DQJ7"/>
<evidence type="ECO:0000256" key="1">
    <source>
        <dbReference type="SAM" id="Coils"/>
    </source>
</evidence>
<name>A0A5N5DQJ7_9PEZI</name>
<feature type="compositionally biased region" description="Basic and acidic residues" evidence="2">
    <location>
        <begin position="44"/>
        <end position="55"/>
    </location>
</feature>
<keyword evidence="1" id="KW-0175">Coiled coil</keyword>
<evidence type="ECO:0000313" key="3">
    <source>
        <dbReference type="EMBL" id="KAB2580238.1"/>
    </source>
</evidence>
<feature type="coiled-coil region" evidence="1">
    <location>
        <begin position="158"/>
        <end position="203"/>
    </location>
</feature>
<keyword evidence="4" id="KW-1185">Reference proteome</keyword>
<organism evidence="3 4">
    <name type="scientific">Lasiodiplodia theobromae</name>
    <dbReference type="NCBI Taxonomy" id="45133"/>
    <lineage>
        <taxon>Eukaryota</taxon>
        <taxon>Fungi</taxon>
        <taxon>Dikarya</taxon>
        <taxon>Ascomycota</taxon>
        <taxon>Pezizomycotina</taxon>
        <taxon>Dothideomycetes</taxon>
        <taxon>Dothideomycetes incertae sedis</taxon>
        <taxon>Botryosphaeriales</taxon>
        <taxon>Botryosphaeriaceae</taxon>
        <taxon>Lasiodiplodia</taxon>
    </lineage>
</organism>
<reference evidence="3 4" key="1">
    <citation type="journal article" date="2019" name="Sci. Rep.">
        <title>A multi-omics analysis of the grapevine pathogen Lasiodiplodia theobromae reveals that temperature affects the expression of virulence- and pathogenicity-related genes.</title>
        <authorList>
            <person name="Felix C."/>
            <person name="Meneses R."/>
            <person name="Goncalves M.F.M."/>
            <person name="Tilleman L."/>
            <person name="Duarte A.S."/>
            <person name="Jorrin-Novo J.V."/>
            <person name="Van de Peer Y."/>
            <person name="Deforce D."/>
            <person name="Van Nieuwerburgh F."/>
            <person name="Esteves A.C."/>
            <person name="Alves A."/>
        </authorList>
    </citation>
    <scope>NUCLEOTIDE SEQUENCE [LARGE SCALE GENOMIC DNA]</scope>
    <source>
        <strain evidence="3 4">LA-SOL3</strain>
    </source>
</reference>
<feature type="region of interest" description="Disordered" evidence="2">
    <location>
        <begin position="1"/>
        <end position="63"/>
    </location>
</feature>
<protein>
    <submittedName>
        <fullName evidence="3">Uncharacterized protein</fullName>
    </submittedName>
</protein>
<dbReference type="EMBL" id="VCHE01000004">
    <property type="protein sequence ID" value="KAB2580238.1"/>
    <property type="molecule type" value="Genomic_DNA"/>
</dbReference>
<evidence type="ECO:0000256" key="2">
    <source>
        <dbReference type="SAM" id="MobiDB-lite"/>
    </source>
</evidence>
<feature type="compositionally biased region" description="Low complexity" evidence="2">
    <location>
        <begin position="30"/>
        <end position="40"/>
    </location>
</feature>
<accession>A0A5N5DQJ7</accession>
<gene>
    <name evidence="3" type="ORF">DBV05_g1155</name>
</gene>
<proteinExistence type="predicted"/>
<sequence>MTPKRTPSYTMPVEIKEEVDQAGSDQDGRASPAAAEAEVATNKMEGEDSQMKGEDTVSSTDTKRNRLNQIMSLNKEVNEHFESYKNVVQMLNHFTAEYETNLAEITSIQEQEDNMYQIPAFLQNLTEVVTSSGLYTGEEALGMEADVATPWSEEMARLANLKDKLVKDNEDLGRLMETLRIQVRDASKKLALKQDELKALHARNALGGT</sequence>